<gene>
    <name evidence="2" type="ORF">BO99DRAFT_150398</name>
</gene>
<feature type="signal peptide" evidence="1">
    <location>
        <begin position="1"/>
        <end position="18"/>
    </location>
</feature>
<evidence type="ECO:0008006" key="4">
    <source>
        <dbReference type="Google" id="ProtNLM"/>
    </source>
</evidence>
<name>A0A2V5H4E1_ASPV1</name>
<sequence>MHRIKGLCLLADIGLTSAALMTSVSYAPPCLCTSHRTSHSQKYSAESALVARVARPGMDHLGPSVLLIQRTNTQSPPISTAVHCFQGLRLSSLKCCSPVLLSIVSILLCPRTRLPLPLIRLCPSLFAHTASRCWCWSVTS</sequence>
<feature type="chain" id="PRO_5016050248" description="Secreted protein" evidence="1">
    <location>
        <begin position="19"/>
        <end position="140"/>
    </location>
</feature>
<accession>A0A2V5H4E1</accession>
<protein>
    <recommendedName>
        <fullName evidence="4">Secreted protein</fullName>
    </recommendedName>
</protein>
<keyword evidence="3" id="KW-1185">Reference proteome</keyword>
<keyword evidence="1" id="KW-0732">Signal</keyword>
<reference evidence="2 3" key="1">
    <citation type="submission" date="2018-02" db="EMBL/GenBank/DDBJ databases">
        <title>The genomes of Aspergillus section Nigri reveals drivers in fungal speciation.</title>
        <authorList>
            <consortium name="DOE Joint Genome Institute"/>
            <person name="Vesth T.C."/>
            <person name="Nybo J."/>
            <person name="Theobald S."/>
            <person name="Brandl J."/>
            <person name="Frisvad J.C."/>
            <person name="Nielsen K.F."/>
            <person name="Lyhne E.K."/>
            <person name="Kogle M.E."/>
            <person name="Kuo A."/>
            <person name="Riley R."/>
            <person name="Clum A."/>
            <person name="Nolan M."/>
            <person name="Lipzen A."/>
            <person name="Salamov A."/>
            <person name="Henrissat B."/>
            <person name="Wiebenga A."/>
            <person name="De vries R.P."/>
            <person name="Grigoriev I.V."/>
            <person name="Mortensen U.H."/>
            <person name="Andersen M.R."/>
            <person name="Baker S.E."/>
        </authorList>
    </citation>
    <scope>NUCLEOTIDE SEQUENCE [LARGE SCALE GENOMIC DNA]</scope>
    <source>
        <strain evidence="2 3">CBS 115571</strain>
    </source>
</reference>
<evidence type="ECO:0000313" key="3">
    <source>
        <dbReference type="Proteomes" id="UP000249829"/>
    </source>
</evidence>
<evidence type="ECO:0000313" key="2">
    <source>
        <dbReference type="EMBL" id="PYI18939.1"/>
    </source>
</evidence>
<evidence type="ECO:0000256" key="1">
    <source>
        <dbReference type="SAM" id="SignalP"/>
    </source>
</evidence>
<organism evidence="2 3">
    <name type="scientific">Aspergillus violaceofuscus (strain CBS 115571)</name>
    <dbReference type="NCBI Taxonomy" id="1450538"/>
    <lineage>
        <taxon>Eukaryota</taxon>
        <taxon>Fungi</taxon>
        <taxon>Dikarya</taxon>
        <taxon>Ascomycota</taxon>
        <taxon>Pezizomycotina</taxon>
        <taxon>Eurotiomycetes</taxon>
        <taxon>Eurotiomycetidae</taxon>
        <taxon>Eurotiales</taxon>
        <taxon>Aspergillaceae</taxon>
        <taxon>Aspergillus</taxon>
    </lineage>
</organism>
<proteinExistence type="predicted"/>
<dbReference type="EMBL" id="KZ825139">
    <property type="protein sequence ID" value="PYI18939.1"/>
    <property type="molecule type" value="Genomic_DNA"/>
</dbReference>
<dbReference type="AlphaFoldDB" id="A0A2V5H4E1"/>
<dbReference type="Proteomes" id="UP000249829">
    <property type="component" value="Unassembled WGS sequence"/>
</dbReference>